<evidence type="ECO:0000259" key="15">
    <source>
        <dbReference type="Pfam" id="PF01225"/>
    </source>
</evidence>
<dbReference type="InterPro" id="IPR036615">
    <property type="entry name" value="Mur_ligase_C_dom_sf"/>
</dbReference>
<dbReference type="Gene3D" id="3.90.190.20">
    <property type="entry name" value="Mur ligase, C-terminal domain"/>
    <property type="match status" value="1"/>
</dbReference>
<name>A0ABS2MR47_9FIRM</name>
<comment type="function">
    <text evidence="14">Cell wall formation.</text>
</comment>
<dbReference type="Pfam" id="PF08245">
    <property type="entry name" value="Mur_ligase_M"/>
    <property type="match status" value="1"/>
</dbReference>
<keyword evidence="8 14" id="KW-0067">ATP-binding</keyword>
<dbReference type="InterPro" id="IPR004101">
    <property type="entry name" value="Mur_ligase_C"/>
</dbReference>
<dbReference type="RefSeq" id="WP_204663832.1">
    <property type="nucleotide sequence ID" value="NZ_JAFBDT010000009.1"/>
</dbReference>
<feature type="domain" description="Mur ligase N-terminal catalytic" evidence="15">
    <location>
        <begin position="9"/>
        <end position="107"/>
    </location>
</feature>
<keyword evidence="12 14" id="KW-0961">Cell wall biogenesis/degradation</keyword>
<dbReference type="Proteomes" id="UP000767854">
    <property type="component" value="Unassembled WGS sequence"/>
</dbReference>
<evidence type="ECO:0000256" key="14">
    <source>
        <dbReference type="HAMAP-Rule" id="MF_00046"/>
    </source>
</evidence>
<feature type="binding site" evidence="14">
    <location>
        <begin position="115"/>
        <end position="121"/>
    </location>
    <ligand>
        <name>ATP</name>
        <dbReference type="ChEBI" id="CHEBI:30616"/>
    </ligand>
</feature>
<keyword evidence="6 14" id="KW-0132">Cell division</keyword>
<evidence type="ECO:0000256" key="13">
    <source>
        <dbReference type="ARBA" id="ARBA00047833"/>
    </source>
</evidence>
<evidence type="ECO:0000256" key="2">
    <source>
        <dbReference type="ARBA" id="ARBA00004752"/>
    </source>
</evidence>
<keyword evidence="19" id="KW-1185">Reference proteome</keyword>
<dbReference type="SUPFAM" id="SSF53623">
    <property type="entry name" value="MurD-like peptide ligases, catalytic domain"/>
    <property type="match status" value="1"/>
</dbReference>
<evidence type="ECO:0000256" key="10">
    <source>
        <dbReference type="ARBA" id="ARBA00022984"/>
    </source>
</evidence>
<evidence type="ECO:0000256" key="1">
    <source>
        <dbReference type="ARBA" id="ARBA00004496"/>
    </source>
</evidence>
<dbReference type="Pfam" id="PF02875">
    <property type="entry name" value="Mur_ligase_C"/>
    <property type="match status" value="1"/>
</dbReference>
<evidence type="ECO:0000256" key="3">
    <source>
        <dbReference type="ARBA" id="ARBA00012211"/>
    </source>
</evidence>
<keyword evidence="5 14" id="KW-0436">Ligase</keyword>
<keyword evidence="9 14" id="KW-0133">Cell shape</keyword>
<dbReference type="NCBIfam" id="TIGR01082">
    <property type="entry name" value="murC"/>
    <property type="match status" value="1"/>
</dbReference>
<sequence>MIDLSTVKHIHFIGIGGVSNSAIAQILAKKGFQISGSDQTASTFTKELEALGITIFIGHDKNNVQDAELIVYTSAVSDDNPELLAAQALGLPTLSRAEMLGQLMLGYKNSIAISGTHGKTTTTSMVTRIFNDAKYDPTALVGGYFEDLKSNVRIGASDLFITEACEYKENFLSFYPKIGVVLNIDEDHLDYFNDLDHIVNAFVKFAANIEEDGILVLNGDDYNAKKIIPYYKGRIATFGLSDSCDFIAKNITYNQKGCATFDIYIKETLLCRLNLSVPGLHNIYNALGAFATAAQITEDYNWISEKLENFKNAGRRFETVGELNGCPVIDDYAHHPNEIKATLDAAARIENHGRIICIFQPHTYSRTKELLHGFSSAFNLADEIIVTDIYAAREIDKGEIHARDLVTELVAENKKSLYMSDFEAIAAYIKEHASSGDLIITMGAGTITELSKMLTK</sequence>
<evidence type="ECO:0000256" key="12">
    <source>
        <dbReference type="ARBA" id="ARBA00023316"/>
    </source>
</evidence>
<evidence type="ECO:0000259" key="16">
    <source>
        <dbReference type="Pfam" id="PF02875"/>
    </source>
</evidence>
<evidence type="ECO:0000256" key="9">
    <source>
        <dbReference type="ARBA" id="ARBA00022960"/>
    </source>
</evidence>
<keyword evidence="4 14" id="KW-0963">Cytoplasm</keyword>
<evidence type="ECO:0000313" key="19">
    <source>
        <dbReference type="Proteomes" id="UP000767854"/>
    </source>
</evidence>
<dbReference type="Gene3D" id="3.40.1190.10">
    <property type="entry name" value="Mur-like, catalytic domain"/>
    <property type="match status" value="1"/>
</dbReference>
<dbReference type="PANTHER" id="PTHR43445:SF3">
    <property type="entry name" value="UDP-N-ACETYLMURAMATE--L-ALANINE LIGASE"/>
    <property type="match status" value="1"/>
</dbReference>
<protein>
    <recommendedName>
        <fullName evidence="3 14">UDP-N-acetylmuramate--L-alanine ligase</fullName>
        <ecNumber evidence="3 14">6.3.2.8</ecNumber>
    </recommendedName>
    <alternativeName>
        <fullName evidence="14">UDP-N-acetylmuramoyl-L-alanine synthetase</fullName>
    </alternativeName>
</protein>
<proteinExistence type="inferred from homology"/>
<evidence type="ECO:0000256" key="5">
    <source>
        <dbReference type="ARBA" id="ARBA00022598"/>
    </source>
</evidence>
<evidence type="ECO:0000313" key="18">
    <source>
        <dbReference type="EMBL" id="MBM7561893.1"/>
    </source>
</evidence>
<evidence type="ECO:0000259" key="17">
    <source>
        <dbReference type="Pfam" id="PF08245"/>
    </source>
</evidence>
<organism evidence="18 19">
    <name type="scientific">Fusibacter tunisiensis</name>
    <dbReference type="NCBI Taxonomy" id="1008308"/>
    <lineage>
        <taxon>Bacteria</taxon>
        <taxon>Bacillati</taxon>
        <taxon>Bacillota</taxon>
        <taxon>Clostridia</taxon>
        <taxon>Eubacteriales</taxon>
        <taxon>Eubacteriales Family XII. Incertae Sedis</taxon>
        <taxon>Fusibacter</taxon>
    </lineage>
</organism>
<evidence type="ECO:0000256" key="7">
    <source>
        <dbReference type="ARBA" id="ARBA00022741"/>
    </source>
</evidence>
<keyword evidence="11 14" id="KW-0131">Cell cycle</keyword>
<evidence type="ECO:0000256" key="11">
    <source>
        <dbReference type="ARBA" id="ARBA00023306"/>
    </source>
</evidence>
<dbReference type="Gene3D" id="3.40.50.720">
    <property type="entry name" value="NAD(P)-binding Rossmann-like Domain"/>
    <property type="match status" value="1"/>
</dbReference>
<dbReference type="EMBL" id="JAFBDT010000009">
    <property type="protein sequence ID" value="MBM7561893.1"/>
    <property type="molecule type" value="Genomic_DNA"/>
</dbReference>
<dbReference type="EC" id="6.3.2.8" evidence="3 14"/>
<dbReference type="SUPFAM" id="SSF53244">
    <property type="entry name" value="MurD-like peptide ligases, peptide-binding domain"/>
    <property type="match status" value="1"/>
</dbReference>
<comment type="subcellular location">
    <subcellularLocation>
        <location evidence="1 14">Cytoplasm</location>
    </subcellularLocation>
</comment>
<dbReference type="GO" id="GO:0008763">
    <property type="term" value="F:UDP-N-acetylmuramate-L-alanine ligase activity"/>
    <property type="evidence" value="ECO:0007669"/>
    <property type="project" value="UniProtKB-EC"/>
</dbReference>
<dbReference type="InterPro" id="IPR013221">
    <property type="entry name" value="Mur_ligase_cen"/>
</dbReference>
<evidence type="ECO:0000256" key="6">
    <source>
        <dbReference type="ARBA" id="ARBA00022618"/>
    </source>
</evidence>
<keyword evidence="7 14" id="KW-0547">Nucleotide-binding</keyword>
<dbReference type="InterPro" id="IPR005758">
    <property type="entry name" value="UDP-N-AcMur_Ala_ligase_MurC"/>
</dbReference>
<comment type="similarity">
    <text evidence="14">Belongs to the MurCDEF family.</text>
</comment>
<dbReference type="HAMAP" id="MF_00046">
    <property type="entry name" value="MurC"/>
    <property type="match status" value="1"/>
</dbReference>
<evidence type="ECO:0000256" key="8">
    <source>
        <dbReference type="ARBA" id="ARBA00022840"/>
    </source>
</evidence>
<reference evidence="18 19" key="1">
    <citation type="submission" date="2021-01" db="EMBL/GenBank/DDBJ databases">
        <title>Genomic Encyclopedia of Type Strains, Phase IV (KMG-IV): sequencing the most valuable type-strain genomes for metagenomic binning, comparative biology and taxonomic classification.</title>
        <authorList>
            <person name="Goeker M."/>
        </authorList>
    </citation>
    <scope>NUCLEOTIDE SEQUENCE [LARGE SCALE GENOMIC DNA]</scope>
    <source>
        <strain evidence="18 19">DSM 24436</strain>
    </source>
</reference>
<dbReference type="Pfam" id="PF01225">
    <property type="entry name" value="Mur_ligase"/>
    <property type="match status" value="1"/>
</dbReference>
<keyword evidence="10 14" id="KW-0573">Peptidoglycan synthesis</keyword>
<dbReference type="InterPro" id="IPR050061">
    <property type="entry name" value="MurCDEF_pg_biosynth"/>
</dbReference>
<comment type="pathway">
    <text evidence="2 14">Cell wall biogenesis; peptidoglycan biosynthesis.</text>
</comment>
<dbReference type="InterPro" id="IPR036565">
    <property type="entry name" value="Mur-like_cat_sf"/>
</dbReference>
<feature type="domain" description="Mur ligase central" evidence="17">
    <location>
        <begin position="113"/>
        <end position="293"/>
    </location>
</feature>
<dbReference type="SUPFAM" id="SSF51984">
    <property type="entry name" value="MurCD N-terminal domain"/>
    <property type="match status" value="1"/>
</dbReference>
<dbReference type="PANTHER" id="PTHR43445">
    <property type="entry name" value="UDP-N-ACETYLMURAMATE--L-ALANINE LIGASE-RELATED"/>
    <property type="match status" value="1"/>
</dbReference>
<feature type="domain" description="Mur ligase C-terminal" evidence="16">
    <location>
        <begin position="315"/>
        <end position="445"/>
    </location>
</feature>
<evidence type="ECO:0000256" key="4">
    <source>
        <dbReference type="ARBA" id="ARBA00022490"/>
    </source>
</evidence>
<comment type="catalytic activity">
    <reaction evidence="13 14">
        <text>UDP-N-acetyl-alpha-D-muramate + L-alanine + ATP = UDP-N-acetyl-alpha-D-muramoyl-L-alanine + ADP + phosphate + H(+)</text>
        <dbReference type="Rhea" id="RHEA:23372"/>
        <dbReference type="ChEBI" id="CHEBI:15378"/>
        <dbReference type="ChEBI" id="CHEBI:30616"/>
        <dbReference type="ChEBI" id="CHEBI:43474"/>
        <dbReference type="ChEBI" id="CHEBI:57972"/>
        <dbReference type="ChEBI" id="CHEBI:70757"/>
        <dbReference type="ChEBI" id="CHEBI:83898"/>
        <dbReference type="ChEBI" id="CHEBI:456216"/>
        <dbReference type="EC" id="6.3.2.8"/>
    </reaction>
</comment>
<gene>
    <name evidence="14" type="primary">murC</name>
    <name evidence="18" type="ORF">JOC49_001434</name>
</gene>
<accession>A0ABS2MR47</accession>
<dbReference type="InterPro" id="IPR000713">
    <property type="entry name" value="Mur_ligase_N"/>
</dbReference>
<comment type="caution">
    <text evidence="18">The sequence shown here is derived from an EMBL/GenBank/DDBJ whole genome shotgun (WGS) entry which is preliminary data.</text>
</comment>